<dbReference type="PANTHER" id="PTHR13693">
    <property type="entry name" value="CLASS II AMINOTRANSFERASE/8-AMINO-7-OXONONANOATE SYNTHASE"/>
    <property type="match status" value="1"/>
</dbReference>
<sequence length="349" mass="38632">MNEAFKQLLNPLYRQIEMANESYLYFGGTAYLGIPQHQQFQELYIEGIKRFGLNNGTSRNNNVQLGIYHQAEEFAAAYFGANASLITSSGYLSAQLSVKCLSALGEVRYAPATHPALWLHQPPQTVGSFDVWATNLIIEINQSKLNTWVIISNSLNNLYPEQYDFSFIERIDQQKKIILIVDDSHGIGVINNGKGVYATLPKLKNVETVVIASLAKALGVDAGLVLGSGDIISLLKQTNEFLGASPPAAAGLYAFMNATIIYEQELNQLKILTNRLSSALKRENSWSFTSNFPVFLSNTAAIEERLFQKGILMSSFAYPDKDGTLINRIVLSSWHTLADIEELILALAK</sequence>
<reference evidence="4 5" key="1">
    <citation type="submission" date="2016-10" db="EMBL/GenBank/DDBJ databases">
        <authorList>
            <person name="de Groot N.N."/>
        </authorList>
    </citation>
    <scope>NUCLEOTIDE SEQUENCE [LARGE SCALE GENOMIC DNA]</scope>
    <source>
        <strain evidence="4 5">DSM 18684</strain>
    </source>
</reference>
<keyword evidence="5" id="KW-1185">Reference proteome</keyword>
<dbReference type="SUPFAM" id="SSF53383">
    <property type="entry name" value="PLP-dependent transferases"/>
    <property type="match status" value="1"/>
</dbReference>
<name>A0A1I2XEB5_9SPHI</name>
<evidence type="ECO:0000259" key="3">
    <source>
        <dbReference type="Pfam" id="PF00155"/>
    </source>
</evidence>
<accession>A0A1I2XEB5</accession>
<dbReference type="Pfam" id="PF00155">
    <property type="entry name" value="Aminotran_1_2"/>
    <property type="match status" value="1"/>
</dbReference>
<keyword evidence="2" id="KW-0808">Transferase</keyword>
<dbReference type="InterPro" id="IPR004839">
    <property type="entry name" value="Aminotransferase_I/II_large"/>
</dbReference>
<evidence type="ECO:0000256" key="1">
    <source>
        <dbReference type="ARBA" id="ARBA00001933"/>
    </source>
</evidence>
<dbReference type="Proteomes" id="UP000199666">
    <property type="component" value="Unassembled WGS sequence"/>
</dbReference>
<organism evidence="4 5">
    <name type="scientific">Pedobacter insulae</name>
    <dbReference type="NCBI Taxonomy" id="414048"/>
    <lineage>
        <taxon>Bacteria</taxon>
        <taxon>Pseudomonadati</taxon>
        <taxon>Bacteroidota</taxon>
        <taxon>Sphingobacteriia</taxon>
        <taxon>Sphingobacteriales</taxon>
        <taxon>Sphingobacteriaceae</taxon>
        <taxon>Pedobacter</taxon>
    </lineage>
</organism>
<dbReference type="GO" id="GO:0016740">
    <property type="term" value="F:transferase activity"/>
    <property type="evidence" value="ECO:0007669"/>
    <property type="project" value="UniProtKB-KW"/>
</dbReference>
<dbReference type="Gene3D" id="3.40.640.10">
    <property type="entry name" value="Type I PLP-dependent aspartate aminotransferase-like (Major domain)"/>
    <property type="match status" value="1"/>
</dbReference>
<dbReference type="Gene3D" id="3.90.1150.10">
    <property type="entry name" value="Aspartate Aminotransferase, domain 1"/>
    <property type="match status" value="1"/>
</dbReference>
<dbReference type="InterPro" id="IPR015424">
    <property type="entry name" value="PyrdxlP-dep_Trfase"/>
</dbReference>
<evidence type="ECO:0000313" key="5">
    <source>
        <dbReference type="Proteomes" id="UP000199666"/>
    </source>
</evidence>
<dbReference type="RefSeq" id="WP_090993586.1">
    <property type="nucleotide sequence ID" value="NZ_FOPP01000005.1"/>
</dbReference>
<dbReference type="OrthoDB" id="846426at2"/>
<dbReference type="InterPro" id="IPR050087">
    <property type="entry name" value="AON_synthase_class-II"/>
</dbReference>
<proteinExistence type="predicted"/>
<protein>
    <submittedName>
        <fullName evidence="4">7-keto-8-aminopelargonate synthetase</fullName>
    </submittedName>
</protein>
<dbReference type="InterPro" id="IPR015422">
    <property type="entry name" value="PyrdxlP-dep_Trfase_small"/>
</dbReference>
<dbReference type="AlphaFoldDB" id="A0A1I2XEB5"/>
<dbReference type="GO" id="GO:0030170">
    <property type="term" value="F:pyridoxal phosphate binding"/>
    <property type="evidence" value="ECO:0007669"/>
    <property type="project" value="InterPro"/>
</dbReference>
<dbReference type="InterPro" id="IPR015421">
    <property type="entry name" value="PyrdxlP-dep_Trfase_major"/>
</dbReference>
<evidence type="ECO:0000256" key="2">
    <source>
        <dbReference type="ARBA" id="ARBA00022679"/>
    </source>
</evidence>
<dbReference type="STRING" id="414048.SAMN04489864_105132"/>
<feature type="domain" description="Aminotransferase class I/classII large" evidence="3">
    <location>
        <begin position="122"/>
        <end position="344"/>
    </location>
</feature>
<dbReference type="EMBL" id="FOPP01000005">
    <property type="protein sequence ID" value="SFH11016.1"/>
    <property type="molecule type" value="Genomic_DNA"/>
</dbReference>
<gene>
    <name evidence="4" type="ORF">SAMN04489864_105132</name>
</gene>
<evidence type="ECO:0000313" key="4">
    <source>
        <dbReference type="EMBL" id="SFH11016.1"/>
    </source>
</evidence>
<comment type="cofactor">
    <cofactor evidence="1">
        <name>pyridoxal 5'-phosphate</name>
        <dbReference type="ChEBI" id="CHEBI:597326"/>
    </cofactor>
</comment>